<evidence type="ECO:0000313" key="3">
    <source>
        <dbReference type="EMBL" id="MFC3267083.1"/>
    </source>
</evidence>
<feature type="compositionally biased region" description="Basic and acidic residues" evidence="1">
    <location>
        <begin position="74"/>
        <end position="84"/>
    </location>
</feature>
<name>A0ABV7LH69_9HYPH</name>
<reference evidence="4" key="1">
    <citation type="journal article" date="2019" name="Int. J. Syst. Evol. Microbiol.">
        <title>The Global Catalogue of Microorganisms (GCM) 10K type strain sequencing project: providing services to taxonomists for standard genome sequencing and annotation.</title>
        <authorList>
            <consortium name="The Broad Institute Genomics Platform"/>
            <consortium name="The Broad Institute Genome Sequencing Center for Infectious Disease"/>
            <person name="Wu L."/>
            <person name="Ma J."/>
        </authorList>
    </citation>
    <scope>NUCLEOTIDE SEQUENCE [LARGE SCALE GENOMIC DNA]</scope>
    <source>
        <strain evidence="4">CCM 7941</strain>
    </source>
</reference>
<evidence type="ECO:0000256" key="1">
    <source>
        <dbReference type="SAM" id="MobiDB-lite"/>
    </source>
</evidence>
<dbReference type="InterPro" id="IPR046093">
    <property type="entry name" value="DUF6111"/>
</dbReference>
<dbReference type="EMBL" id="JBHRUV010000076">
    <property type="protein sequence ID" value="MFC3267083.1"/>
    <property type="molecule type" value="Genomic_DNA"/>
</dbReference>
<feature type="region of interest" description="Disordered" evidence="1">
    <location>
        <begin position="63"/>
        <end position="84"/>
    </location>
</feature>
<proteinExistence type="predicted"/>
<accession>A0ABV7LH69</accession>
<keyword evidence="2" id="KW-0812">Transmembrane</keyword>
<keyword evidence="2" id="KW-1133">Transmembrane helix</keyword>
<dbReference type="Proteomes" id="UP001595536">
    <property type="component" value="Unassembled WGS sequence"/>
</dbReference>
<organism evidence="3 4">
    <name type="scientific">Camelimonas abortus</name>
    <dbReference type="NCBI Taxonomy" id="1017184"/>
    <lineage>
        <taxon>Bacteria</taxon>
        <taxon>Pseudomonadati</taxon>
        <taxon>Pseudomonadota</taxon>
        <taxon>Alphaproteobacteria</taxon>
        <taxon>Hyphomicrobiales</taxon>
        <taxon>Chelatococcaceae</taxon>
        <taxon>Camelimonas</taxon>
    </lineage>
</organism>
<dbReference type="Pfam" id="PF19606">
    <property type="entry name" value="DUF6111"/>
    <property type="match status" value="1"/>
</dbReference>
<gene>
    <name evidence="3" type="ORF">ACFOEX_12080</name>
</gene>
<keyword evidence="4" id="KW-1185">Reference proteome</keyword>
<keyword evidence="2" id="KW-0472">Membrane</keyword>
<evidence type="ECO:0000256" key="2">
    <source>
        <dbReference type="SAM" id="Phobius"/>
    </source>
</evidence>
<protein>
    <submittedName>
        <fullName evidence="3">DUF6111 family protein</fullName>
    </submittedName>
</protein>
<comment type="caution">
    <text evidence="3">The sequence shown here is derived from an EMBL/GenBank/DDBJ whole genome shotgun (WGS) entry which is preliminary data.</text>
</comment>
<feature type="transmembrane region" description="Helical" evidence="2">
    <location>
        <begin position="41"/>
        <end position="59"/>
    </location>
</feature>
<evidence type="ECO:0000313" key="4">
    <source>
        <dbReference type="Proteomes" id="UP001595536"/>
    </source>
</evidence>
<sequence length="84" mass="9297">MSRILQQLALFLAPFAAFAVWLALRRRNPLTRAPWSGRAPWLALAGAALAVASLVITGLTQERRDGGYTPPRLENGRLRPGEFR</sequence>
<dbReference type="RefSeq" id="WP_376829401.1">
    <property type="nucleotide sequence ID" value="NZ_JBHLWR010000006.1"/>
</dbReference>